<sequence>MRLSKYLILILCFLNGGQCFAQWQTLTGTSTIQNNNIADARERAVKNALAKLPFSTAPLFSQEHNIVNGVLQDSTLALKKSLPLHNIDITNETIKDGTLSIHIRVMTGLNTTHCQSDNAFNVNIVTGKAIVAIPEQFLDNELFALPSIIPNLLARKLHDSFVRINVADIVLPQVLSSQETQHLARAENSQYVLQIFIDDISIQRSFAKKGYFWANDSAQRNLALRFLVKDQLNGENLVDQGYKFQTQWPFAIGEKVDVYSARFTQTEFAQGLRDVIDTAASLIKERLRCLPLTGNVLNVKNNQVMIDLGTRNRVNIGQKFIYPQTGEILEVIKTSYKTATLQSSDPLYVGNIQPKDTVVTYNM</sequence>
<evidence type="ECO:0000313" key="3">
    <source>
        <dbReference type="EMBL" id="MCP3427792.1"/>
    </source>
</evidence>
<protein>
    <submittedName>
        <fullName evidence="3">Flagellar assembly protein T N-terminal domain-containing protein</fullName>
    </submittedName>
</protein>
<keyword evidence="1" id="KW-0732">Signal</keyword>
<dbReference type="Gene3D" id="3.40.50.10610">
    <property type="entry name" value="ABC-type transport auxiliary lipoprotein component"/>
    <property type="match status" value="1"/>
</dbReference>
<dbReference type="InterPro" id="IPR038180">
    <property type="entry name" value="FlgT_N_sf"/>
</dbReference>
<dbReference type="RefSeq" id="WP_254098497.1">
    <property type="nucleotide sequence ID" value="NZ_JANATA010000002.1"/>
</dbReference>
<evidence type="ECO:0000256" key="1">
    <source>
        <dbReference type="SAM" id="SignalP"/>
    </source>
</evidence>
<proteinExistence type="predicted"/>
<feature type="domain" description="Flagellar assembly protein T middle" evidence="2">
    <location>
        <begin position="113"/>
        <end position="258"/>
    </location>
</feature>
<feature type="chain" id="PRO_5041429358" evidence="1">
    <location>
        <begin position="22"/>
        <end position="363"/>
    </location>
</feature>
<comment type="caution">
    <text evidence="3">The sequence shown here is derived from an EMBL/GenBank/DDBJ whole genome shotgun (WGS) entry which is preliminary data.</text>
</comment>
<dbReference type="Proteomes" id="UP001165413">
    <property type="component" value="Unassembled WGS sequence"/>
</dbReference>
<dbReference type="Pfam" id="PF16539">
    <property type="entry name" value="FlgT_M"/>
    <property type="match status" value="1"/>
</dbReference>
<keyword evidence="3" id="KW-0969">Cilium</keyword>
<organism evidence="3 4">
    <name type="scientific">Opacimonas viscosa</name>
    <dbReference type="NCBI Taxonomy" id="2961944"/>
    <lineage>
        <taxon>Bacteria</taxon>
        <taxon>Pseudomonadati</taxon>
        <taxon>Pseudomonadota</taxon>
        <taxon>Gammaproteobacteria</taxon>
        <taxon>Alteromonadales</taxon>
        <taxon>Alteromonadaceae</taxon>
        <taxon>Opacimonas</taxon>
    </lineage>
</organism>
<feature type="signal peptide" evidence="1">
    <location>
        <begin position="1"/>
        <end position="21"/>
    </location>
</feature>
<evidence type="ECO:0000259" key="2">
    <source>
        <dbReference type="Pfam" id="PF16539"/>
    </source>
</evidence>
<name>A0AA42BLP1_9ALTE</name>
<dbReference type="EMBL" id="JANATA010000002">
    <property type="protein sequence ID" value="MCP3427792.1"/>
    <property type="molecule type" value="Genomic_DNA"/>
</dbReference>
<dbReference type="Gene3D" id="3.30.1660.40">
    <property type="entry name" value="FlgT, N-terminal domain"/>
    <property type="match status" value="1"/>
</dbReference>
<keyword evidence="4" id="KW-1185">Reference proteome</keyword>
<evidence type="ECO:0000313" key="4">
    <source>
        <dbReference type="Proteomes" id="UP001165413"/>
    </source>
</evidence>
<keyword evidence="3" id="KW-0966">Cell projection</keyword>
<keyword evidence="3" id="KW-0282">Flagellum</keyword>
<reference evidence="3" key="1">
    <citation type="submission" date="2022-07" db="EMBL/GenBank/DDBJ databases">
        <title>Characterization of the Novel Bacterium Alteromonas immobilis LMIT006 and Alteromonas gregis LMIT007.</title>
        <authorList>
            <person name="Lin X."/>
        </authorList>
    </citation>
    <scope>NUCLEOTIDE SEQUENCE</scope>
    <source>
        <strain evidence="3">LMIT007</strain>
    </source>
</reference>
<dbReference type="AlphaFoldDB" id="A0AA42BLP1"/>
<gene>
    <name evidence="3" type="ORF">NLF92_02410</name>
</gene>
<dbReference type="InterPro" id="IPR032386">
    <property type="entry name" value="FlgT_M"/>
</dbReference>
<accession>A0AA42BLP1</accession>